<evidence type="ECO:0000259" key="1">
    <source>
        <dbReference type="Pfam" id="PF03168"/>
    </source>
</evidence>
<accession>A0A1E3GV45</accession>
<dbReference type="SUPFAM" id="SSF117070">
    <property type="entry name" value="LEA14-like"/>
    <property type="match status" value="1"/>
</dbReference>
<organism evidence="2 3">
    <name type="scientific">Methylophaga muralis</name>
    <dbReference type="NCBI Taxonomy" id="291169"/>
    <lineage>
        <taxon>Bacteria</taxon>
        <taxon>Pseudomonadati</taxon>
        <taxon>Pseudomonadota</taxon>
        <taxon>Gammaproteobacteria</taxon>
        <taxon>Thiotrichales</taxon>
        <taxon>Piscirickettsiaceae</taxon>
        <taxon>Methylophaga</taxon>
    </lineage>
</organism>
<dbReference type="RefSeq" id="WP_069295082.1">
    <property type="nucleotide sequence ID" value="NZ_MCRI01000002.1"/>
</dbReference>
<sequence>MALISACASWSPSYEKPQVNITSFSLAPESNGLAPRFIIGLQIINPNRNALPLKGMSYSIAVENNNVLSGATSDLPRIPGYGMADFTIEASPDLLGSARLINRLLAGQNKSLEYSFKAKLDMGRLVPFVNIEENGLFNLSNTAAN</sequence>
<name>A0A1E3GV45_9GAMM</name>
<dbReference type="EMBL" id="MCRI01000002">
    <property type="protein sequence ID" value="ODN67939.1"/>
    <property type="molecule type" value="Genomic_DNA"/>
</dbReference>
<keyword evidence="3" id="KW-1185">Reference proteome</keyword>
<comment type="caution">
    <text evidence="2">The sequence shown here is derived from an EMBL/GenBank/DDBJ whole genome shotgun (WGS) entry which is preliminary data.</text>
</comment>
<dbReference type="Proteomes" id="UP000094379">
    <property type="component" value="Unassembled WGS sequence"/>
</dbReference>
<protein>
    <submittedName>
        <fullName evidence="2">Late embryogenesis abundant protein</fullName>
    </submittedName>
</protein>
<dbReference type="Pfam" id="PF03168">
    <property type="entry name" value="LEA_2"/>
    <property type="match status" value="1"/>
</dbReference>
<dbReference type="InterPro" id="IPR004864">
    <property type="entry name" value="LEA_2"/>
</dbReference>
<gene>
    <name evidence="2" type="ORF">A9E74_00445</name>
</gene>
<proteinExistence type="predicted"/>
<feature type="domain" description="Late embryogenesis abundant protein LEA-2 subgroup" evidence="1">
    <location>
        <begin position="43"/>
        <end position="126"/>
    </location>
</feature>
<reference evidence="2 3" key="1">
    <citation type="submission" date="2016-07" db="EMBL/GenBank/DDBJ databases">
        <title>Draft Genome Sequence of Methylophaga muralis Bur 1.</title>
        <authorList>
            <person name="Vasilenko O.V."/>
            <person name="Doronina N.V."/>
            <person name="Shmareva M.N."/>
            <person name="Tarlachkov S.V."/>
            <person name="Mustakhimov I."/>
            <person name="Trotsenko Y.A."/>
        </authorList>
    </citation>
    <scope>NUCLEOTIDE SEQUENCE [LARGE SCALE GENOMIC DNA]</scope>
    <source>
        <strain evidence="2 3">Bur 1</strain>
    </source>
</reference>
<dbReference type="Gene3D" id="2.60.40.1820">
    <property type="match status" value="1"/>
</dbReference>
<dbReference type="STRING" id="291169.A9E74_00445"/>
<evidence type="ECO:0000313" key="3">
    <source>
        <dbReference type="Proteomes" id="UP000094379"/>
    </source>
</evidence>
<evidence type="ECO:0000313" key="2">
    <source>
        <dbReference type="EMBL" id="ODN67939.1"/>
    </source>
</evidence>
<dbReference type="AlphaFoldDB" id="A0A1E3GV45"/>